<dbReference type="Pfam" id="PF02342">
    <property type="entry name" value="TerD"/>
    <property type="match status" value="1"/>
</dbReference>
<dbReference type="InterPro" id="IPR036465">
    <property type="entry name" value="vWFA_dom_sf"/>
</dbReference>
<reference evidence="3 4" key="1">
    <citation type="submission" date="2024-09" db="EMBL/GenBank/DDBJ databases">
        <authorList>
            <person name="Lee S.D."/>
        </authorList>
    </citation>
    <scope>NUCLEOTIDE SEQUENCE [LARGE SCALE GENOMIC DNA]</scope>
    <source>
        <strain evidence="3 4">N1-5</strain>
    </source>
</reference>
<dbReference type="InterPro" id="IPR051324">
    <property type="entry name" value="Stress/Tellurium_Resist"/>
</dbReference>
<gene>
    <name evidence="3" type="ORF">ACEZDJ_29635</name>
</gene>
<sequence length="428" mass="45973">MTELLPGANVAVPSGSLDLVVRWSCGSVLDASAVLVGAGGKVRSDADLVFYNQPEAEGGAVRLQGGTPGRQSLLLQPERLPAGVERVVIAATLDDGSFAHVRDLALELHDADGAVAAVFPVRSAGRETLLLLGEVYRRQGGWRLRALGQGYDTGLAGLAADFGVAVDDQPTAAPTAAPTPAEAAPAAAPADPVSLRKEIVRVNLAKRGAAGIRARVALVLDRSGSMRPLYNGGTVGRLVERMAPVAAVVDDDGSLDAWIFADHCARLPELRVPELAGWIERNVYIRAGHRQLPELPGGRSRVPDYLVDVFGGNNEPEVIRDILDYYAERPGDPVLVLFFSDGGINRSRQIQELLTRAASQPLFWQFIGLGKSDYGILERFDTLPGRVVDNAGFFQVDDFDRITDAELYDRLLSEFPQWLAEARRLGIA</sequence>
<evidence type="ECO:0000313" key="4">
    <source>
        <dbReference type="Proteomes" id="UP001592528"/>
    </source>
</evidence>
<comment type="caution">
    <text evidence="3">The sequence shown here is derived from an EMBL/GenBank/DDBJ whole genome shotgun (WGS) entry which is preliminary data.</text>
</comment>
<dbReference type="InterPro" id="IPR019303">
    <property type="entry name" value="vWA_TerF_C"/>
</dbReference>
<dbReference type="RefSeq" id="WP_030261843.1">
    <property type="nucleotide sequence ID" value="NZ_JBHEZZ010000021.1"/>
</dbReference>
<protein>
    <submittedName>
        <fullName evidence="3">VWA domain-containing protein</fullName>
    </submittedName>
</protein>
<dbReference type="EMBL" id="JBHEZZ010000021">
    <property type="protein sequence ID" value="MFC1405455.1"/>
    <property type="molecule type" value="Genomic_DNA"/>
</dbReference>
<dbReference type="PROSITE" id="PS50234">
    <property type="entry name" value="VWFA"/>
    <property type="match status" value="1"/>
</dbReference>
<dbReference type="SUPFAM" id="SSF53300">
    <property type="entry name" value="vWA-like"/>
    <property type="match status" value="1"/>
</dbReference>
<keyword evidence="4" id="KW-1185">Reference proteome</keyword>
<accession>A0ABV6UVF1</accession>
<dbReference type="InterPro" id="IPR003325">
    <property type="entry name" value="TerD"/>
</dbReference>
<feature type="domain" description="VWFA" evidence="2">
    <location>
        <begin position="215"/>
        <end position="411"/>
    </location>
</feature>
<evidence type="ECO:0000313" key="3">
    <source>
        <dbReference type="EMBL" id="MFC1405455.1"/>
    </source>
</evidence>
<evidence type="ECO:0000256" key="1">
    <source>
        <dbReference type="ARBA" id="ARBA00008775"/>
    </source>
</evidence>
<dbReference type="InterPro" id="IPR002035">
    <property type="entry name" value="VWF_A"/>
</dbReference>
<organism evidence="3 4">
    <name type="scientific">Streptacidiphilus cavernicola</name>
    <dbReference type="NCBI Taxonomy" id="3342716"/>
    <lineage>
        <taxon>Bacteria</taxon>
        <taxon>Bacillati</taxon>
        <taxon>Actinomycetota</taxon>
        <taxon>Actinomycetes</taxon>
        <taxon>Kitasatosporales</taxon>
        <taxon>Streptomycetaceae</taxon>
        <taxon>Streptacidiphilus</taxon>
    </lineage>
</organism>
<name>A0ABV6UVF1_9ACTN</name>
<comment type="similarity">
    <text evidence="1">Belongs to the CAPAB/TerDEXZ family.</text>
</comment>
<dbReference type="Pfam" id="PF10138">
    <property type="entry name" value="vWA-TerF-like"/>
    <property type="match status" value="1"/>
</dbReference>
<dbReference type="PANTHER" id="PTHR32097">
    <property type="entry name" value="CAMP-BINDING PROTEIN 1-RELATED"/>
    <property type="match status" value="1"/>
</dbReference>
<dbReference type="Gene3D" id="2.60.60.30">
    <property type="entry name" value="sav2460 like domains"/>
    <property type="match status" value="1"/>
</dbReference>
<proteinExistence type="inferred from homology"/>
<dbReference type="Proteomes" id="UP001592528">
    <property type="component" value="Unassembled WGS sequence"/>
</dbReference>
<dbReference type="CDD" id="cd06974">
    <property type="entry name" value="TerD_like"/>
    <property type="match status" value="1"/>
</dbReference>
<dbReference type="PANTHER" id="PTHR32097:SF4">
    <property type="entry name" value="GENERAL STRESS PROTEIN 16U"/>
    <property type="match status" value="1"/>
</dbReference>
<evidence type="ECO:0000259" key="2">
    <source>
        <dbReference type="PROSITE" id="PS50234"/>
    </source>
</evidence>